<dbReference type="STRING" id="1285242.A6A04_20675"/>
<name>A0A178MBR7_9PROT</name>
<reference evidence="1 2" key="1">
    <citation type="submission" date="2016-04" db="EMBL/GenBank/DDBJ databases">
        <title>Draft genome sequence of freshwater magnetotactic bacteria Magnetospirillum marisnigri SP-1 and Magnetospirillum moscoviense BB-1.</title>
        <authorList>
            <person name="Koziaeva V."/>
            <person name="Dziuba M.V."/>
            <person name="Ivanov T.M."/>
            <person name="Kuznetsov B."/>
            <person name="Grouzdev D.S."/>
        </authorList>
    </citation>
    <scope>NUCLEOTIDE SEQUENCE [LARGE SCALE GENOMIC DNA]</scope>
    <source>
        <strain evidence="1 2">SP-1</strain>
    </source>
</reference>
<evidence type="ECO:0000313" key="1">
    <source>
        <dbReference type="EMBL" id="OAN46240.1"/>
    </source>
</evidence>
<evidence type="ECO:0000313" key="2">
    <source>
        <dbReference type="Proteomes" id="UP000078428"/>
    </source>
</evidence>
<dbReference type="AlphaFoldDB" id="A0A178MBR7"/>
<gene>
    <name evidence="1" type="ORF">A6A04_20675</name>
</gene>
<proteinExistence type="predicted"/>
<accession>A0A178MBR7</accession>
<keyword evidence="2" id="KW-1185">Reference proteome</keyword>
<comment type="caution">
    <text evidence="1">The sequence shown here is derived from an EMBL/GenBank/DDBJ whole genome shotgun (WGS) entry which is preliminary data.</text>
</comment>
<dbReference type="Proteomes" id="UP000078428">
    <property type="component" value="Unassembled WGS sequence"/>
</dbReference>
<dbReference type="EMBL" id="LWQT01000092">
    <property type="protein sequence ID" value="OAN46240.1"/>
    <property type="molecule type" value="Genomic_DNA"/>
</dbReference>
<protein>
    <submittedName>
        <fullName evidence="1">Uncharacterized protein</fullName>
    </submittedName>
</protein>
<organism evidence="1 2">
    <name type="scientific">Paramagnetospirillum marisnigri</name>
    <dbReference type="NCBI Taxonomy" id="1285242"/>
    <lineage>
        <taxon>Bacteria</taxon>
        <taxon>Pseudomonadati</taxon>
        <taxon>Pseudomonadota</taxon>
        <taxon>Alphaproteobacteria</taxon>
        <taxon>Rhodospirillales</taxon>
        <taxon>Magnetospirillaceae</taxon>
        <taxon>Paramagnetospirillum</taxon>
    </lineage>
</organism>
<sequence length="94" mass="10527">MIQALIGGLDHDRQVALDQLLEPMEEKSLSRLAWLKITGAAPSTRNMAEMMERLNCVRQIGISRDVAKLVPAGVNGDLIFPISGGRKFPRWRDR</sequence>
<dbReference type="RefSeq" id="WP_068495142.1">
    <property type="nucleotide sequence ID" value="NZ_LWQT01000092.1"/>
</dbReference>